<evidence type="ECO:0000256" key="1">
    <source>
        <dbReference type="SAM" id="MobiDB-lite"/>
    </source>
</evidence>
<feature type="compositionally biased region" description="Pro residues" evidence="1">
    <location>
        <begin position="521"/>
        <end position="531"/>
    </location>
</feature>
<dbReference type="STRING" id="1108050.A0A0B7FXX9"/>
<feature type="compositionally biased region" description="Polar residues" evidence="1">
    <location>
        <begin position="77"/>
        <end position="87"/>
    </location>
</feature>
<feature type="compositionally biased region" description="Pro residues" evidence="1">
    <location>
        <begin position="127"/>
        <end position="136"/>
    </location>
</feature>
<feature type="compositionally biased region" description="Polar residues" evidence="1">
    <location>
        <begin position="473"/>
        <end position="482"/>
    </location>
</feature>
<feature type="compositionally biased region" description="Low complexity" evidence="1">
    <location>
        <begin position="483"/>
        <end position="496"/>
    </location>
</feature>
<feature type="compositionally biased region" description="Polar residues" evidence="1">
    <location>
        <begin position="863"/>
        <end position="877"/>
    </location>
</feature>
<feature type="compositionally biased region" description="Polar residues" evidence="1">
    <location>
        <begin position="669"/>
        <end position="687"/>
    </location>
</feature>
<feature type="region of interest" description="Disordered" evidence="1">
    <location>
        <begin position="603"/>
        <end position="940"/>
    </location>
</feature>
<reference evidence="2 3" key="1">
    <citation type="submission" date="2014-11" db="EMBL/GenBank/DDBJ databases">
        <authorList>
            <person name="Wibberg Daniel"/>
        </authorList>
    </citation>
    <scope>NUCLEOTIDE SEQUENCE [LARGE SCALE GENOMIC DNA]</scope>
    <source>
        <strain evidence="2">Rhizoctonia solani AG1-IB 7/3/14</strain>
    </source>
</reference>
<accession>A0A0B7FXX9</accession>
<feature type="compositionally biased region" description="Acidic residues" evidence="1">
    <location>
        <begin position="95"/>
        <end position="111"/>
    </location>
</feature>
<sequence>MDDELWGNAWGSTTDTKTTTIKDSASPNLTPKWPTKAIPTPGLSEGWAASPWGASTTSVNLNDSRGGWGDSLEYDNQAPQPVASHTESVVVLEPKEEEEEEEEEEEPEQEQEVYLSSVDHQADIPHSPLPTSPPPESHTTTTDSRSSSPSHRFSTDGPTQELPVTPRVADITVQSSPPQPDPDSNFGGFETENESQLRVTTHPEEDPWSPAAGDLTFPAAVHDSSQVEVDPAVDGDAWGSSWQPKEERQEQPLDEWEQARIKKERRDHRVPPEVLSGYLTNWESVVSEIYPDAPLPRSEPTTEWRSPMEEIPELQMLRKLYRLPILATTLSSPPPVLAPLPPYNSLQICSRQRTALKATRVSAVSQLSPFAHLTSARSIQAAHRFSSKPSTSISKSSFDFGDGVVGVGWAWAHDDKKSESKPISTPTPTPTLTPAPVTIVPAATVVSSTPSPTPATPTGRFSGFWARARGSTDKSSVGQGSRSNTPVPLTSPSTSSLGEATNSTKPAETSAASETSSVPTQPQPVEPPAPGPASSGVSRFFKRFSRSGLAESERSRLAASESVSLSAEDLEFLADSVPEATEKSLLGGVTEFDALEVMLRSKPLPKSVPVLAPPPRMTGASSGSPSPLASVPEGHTAGVDDLWDIFGGPSNGRSNTPSLSTLHKAPPATSLTPKFTTPISSAPGSRSHTPRLPSMADLSSIVGGKGSHLRQTSFSGRPQQAFHADVPSLDSPPIPSLPPPPGPTAAPSLMETDPFDDFVSAPSGPSGESQSRMSFDDFGDFEFSAPVSVQASNIGSPPPLTISSPPLTISSITSPPPITFSSPPPPQPPSKTGTPVFVRTGANIQRVDTPPAVAPLLLPPPGRSNSSISNPPFTVTSAPVIAPPSNPIPRPQIDLFDFGSSPPKNVSVPAPSFAQTSKPTNTVPSKGGLSASDLSFFEGL</sequence>
<feature type="compositionally biased region" description="Low complexity" evidence="1">
    <location>
        <begin position="13"/>
        <end position="23"/>
    </location>
</feature>
<feature type="compositionally biased region" description="Pro residues" evidence="1">
    <location>
        <begin position="881"/>
        <end position="890"/>
    </location>
</feature>
<feature type="compositionally biased region" description="Pro residues" evidence="1">
    <location>
        <begin position="814"/>
        <end position="829"/>
    </location>
</feature>
<feature type="region of interest" description="Disordered" evidence="1">
    <location>
        <begin position="1"/>
        <end position="255"/>
    </location>
</feature>
<feature type="compositionally biased region" description="Polar residues" evidence="1">
    <location>
        <begin position="53"/>
        <end position="63"/>
    </location>
</feature>
<feature type="compositionally biased region" description="Basic and acidic residues" evidence="1">
    <location>
        <begin position="244"/>
        <end position="255"/>
    </location>
</feature>
<dbReference type="OrthoDB" id="3262497at2759"/>
<feature type="compositionally biased region" description="Polar residues" evidence="1">
    <location>
        <begin position="913"/>
        <end position="924"/>
    </location>
</feature>
<feature type="region of interest" description="Disordered" evidence="1">
    <location>
        <begin position="417"/>
        <end position="436"/>
    </location>
</feature>
<feature type="compositionally biased region" description="Pro residues" evidence="1">
    <location>
        <begin position="730"/>
        <end position="744"/>
    </location>
</feature>
<feature type="compositionally biased region" description="Polar residues" evidence="1">
    <location>
        <begin position="651"/>
        <end position="661"/>
    </location>
</feature>
<feature type="region of interest" description="Disordered" evidence="1">
    <location>
        <begin position="469"/>
        <end position="538"/>
    </location>
</feature>
<dbReference type="EMBL" id="LN679105">
    <property type="protein sequence ID" value="CEL61734.1"/>
    <property type="molecule type" value="Genomic_DNA"/>
</dbReference>
<name>A0A0B7FXX9_THACB</name>
<protein>
    <submittedName>
        <fullName evidence="2">Uncharacterized protein</fullName>
    </submittedName>
</protein>
<gene>
    <name evidence="2" type="ORF">RSOLAG1IB_04484</name>
</gene>
<dbReference type="Proteomes" id="UP000059188">
    <property type="component" value="Unassembled WGS sequence"/>
</dbReference>
<evidence type="ECO:0000313" key="2">
    <source>
        <dbReference type="EMBL" id="CEL61734.1"/>
    </source>
</evidence>
<feature type="compositionally biased region" description="Polar residues" evidence="1">
    <location>
        <begin position="709"/>
        <end position="718"/>
    </location>
</feature>
<feature type="compositionally biased region" description="Polar residues" evidence="1">
    <location>
        <begin position="497"/>
        <end position="506"/>
    </location>
</feature>
<organism evidence="2 3">
    <name type="scientific">Thanatephorus cucumeris (strain AG1-IB / isolate 7/3/14)</name>
    <name type="common">Lettuce bottom rot fungus</name>
    <name type="synonym">Rhizoctonia solani</name>
    <dbReference type="NCBI Taxonomy" id="1108050"/>
    <lineage>
        <taxon>Eukaryota</taxon>
        <taxon>Fungi</taxon>
        <taxon>Dikarya</taxon>
        <taxon>Basidiomycota</taxon>
        <taxon>Agaricomycotina</taxon>
        <taxon>Agaricomycetes</taxon>
        <taxon>Cantharellales</taxon>
        <taxon>Ceratobasidiaceae</taxon>
        <taxon>Rhizoctonia</taxon>
        <taxon>Rhizoctonia solani AG-1</taxon>
    </lineage>
</organism>
<evidence type="ECO:0000313" key="3">
    <source>
        <dbReference type="Proteomes" id="UP000059188"/>
    </source>
</evidence>
<feature type="compositionally biased region" description="Low complexity" evidence="1">
    <location>
        <begin position="137"/>
        <end position="156"/>
    </location>
</feature>
<feature type="compositionally biased region" description="Low complexity" evidence="1">
    <location>
        <begin position="619"/>
        <end position="630"/>
    </location>
</feature>
<proteinExistence type="predicted"/>
<feature type="compositionally biased region" description="Low complexity" evidence="1">
    <location>
        <begin position="507"/>
        <end position="520"/>
    </location>
</feature>
<dbReference type="AlphaFoldDB" id="A0A0B7FXX9"/>
<keyword evidence="3" id="KW-1185">Reference proteome</keyword>
<feature type="compositionally biased region" description="Low complexity" evidence="1">
    <location>
        <begin position="801"/>
        <end position="813"/>
    </location>
</feature>